<dbReference type="PANTHER" id="PTHR10291:SF0">
    <property type="entry name" value="DEHYDRODOLICHYL DIPHOSPHATE SYNTHASE 2"/>
    <property type="match status" value="1"/>
</dbReference>
<dbReference type="InterPro" id="IPR018520">
    <property type="entry name" value="UPP_synth-like_CS"/>
</dbReference>
<dbReference type="GO" id="GO:0016094">
    <property type="term" value="P:polyprenol biosynthetic process"/>
    <property type="evidence" value="ECO:0007669"/>
    <property type="project" value="TreeGrafter"/>
</dbReference>
<dbReference type="Proteomes" id="UP000001520">
    <property type="component" value="Chromosome"/>
</dbReference>
<dbReference type="InterPro" id="IPR001441">
    <property type="entry name" value="UPP_synth-like"/>
</dbReference>
<comment type="function">
    <text evidence="2">Catalyzes the condensation of isopentenyl diphosphate (IPP) with allylic pyrophosphates generating different type of terpenoids.</text>
</comment>
<dbReference type="GO" id="GO:0000287">
    <property type="term" value="F:magnesium ion binding"/>
    <property type="evidence" value="ECO:0007669"/>
    <property type="project" value="UniProtKB-UniRule"/>
</dbReference>
<feature type="binding site" evidence="2">
    <location>
        <position position="32"/>
    </location>
    <ligand>
        <name>substrate</name>
    </ligand>
</feature>
<feature type="binding site" evidence="2">
    <location>
        <position position="66"/>
    </location>
    <ligand>
        <name>substrate</name>
    </ligand>
</feature>
<proteinExistence type="inferred from homology"/>
<evidence type="ECO:0000256" key="2">
    <source>
        <dbReference type="HAMAP-Rule" id="MF_01139"/>
    </source>
</evidence>
<dbReference type="PROSITE" id="PS01066">
    <property type="entry name" value="UPP_SYNTHASE"/>
    <property type="match status" value="1"/>
</dbReference>
<dbReference type="RefSeq" id="WP_013006881.1">
    <property type="nucleotide sequence ID" value="NC_013939.1"/>
</dbReference>
<feature type="active site" evidence="2">
    <location>
        <position position="15"/>
    </location>
</feature>
<dbReference type="FunFam" id="3.40.1180.10:FF:000001">
    <property type="entry name" value="(2E,6E)-farnesyl-diphosphate-specific ditrans,polycis-undecaprenyl-diphosphate synthase"/>
    <property type="match status" value="1"/>
</dbReference>
<dbReference type="NCBIfam" id="NF011405">
    <property type="entry name" value="PRK14830.1"/>
    <property type="match status" value="1"/>
</dbReference>
<dbReference type="Gene3D" id="3.40.1180.10">
    <property type="entry name" value="Decaprenyl diphosphate synthase-like"/>
    <property type="match status" value="1"/>
</dbReference>
<accession>D3PAL0</accession>
<feature type="active site" description="Proton acceptor" evidence="2">
    <location>
        <position position="63"/>
    </location>
</feature>
<comment type="subunit">
    <text evidence="2">Homodimer.</text>
</comment>
<gene>
    <name evidence="3" type="ordered locus">DEFDS_0121</name>
</gene>
<feature type="binding site" evidence="2">
    <location>
        <position position="20"/>
    </location>
    <ligand>
        <name>substrate</name>
    </ligand>
</feature>
<feature type="binding site" evidence="2">
    <location>
        <position position="64"/>
    </location>
    <ligand>
        <name>substrate</name>
    </ligand>
</feature>
<feature type="binding site" evidence="2">
    <location>
        <position position="28"/>
    </location>
    <ligand>
        <name>substrate</name>
    </ligand>
</feature>
<dbReference type="KEGG" id="ddf:DEFDS_0121"/>
<keyword evidence="1 2" id="KW-0808">Transferase</keyword>
<comment type="cofactor">
    <cofactor evidence="2">
        <name>Mg(2+)</name>
        <dbReference type="ChEBI" id="CHEBI:18420"/>
    </cofactor>
    <text evidence="2">Binds 2 magnesium ions per subunit.</text>
</comment>
<dbReference type="NCBIfam" id="TIGR00055">
    <property type="entry name" value="uppS"/>
    <property type="match status" value="1"/>
</dbReference>
<feature type="binding site" evidence="2">
    <location>
        <begin position="184"/>
        <end position="186"/>
    </location>
    <ligand>
        <name>substrate</name>
    </ligand>
</feature>
<dbReference type="PANTHER" id="PTHR10291">
    <property type="entry name" value="DEHYDRODOLICHYL DIPHOSPHATE SYNTHASE FAMILY MEMBER"/>
    <property type="match status" value="1"/>
</dbReference>
<dbReference type="CDD" id="cd00475">
    <property type="entry name" value="Cis_IPPS"/>
    <property type="match status" value="1"/>
</dbReference>
<evidence type="ECO:0000313" key="4">
    <source>
        <dbReference type="Proteomes" id="UP000001520"/>
    </source>
</evidence>
<dbReference type="Pfam" id="PF01255">
    <property type="entry name" value="Prenyltransf"/>
    <property type="match status" value="1"/>
</dbReference>
<feature type="binding site" evidence="2">
    <location>
        <position position="15"/>
    </location>
    <ligand>
        <name>Mg(2+)</name>
        <dbReference type="ChEBI" id="CHEBI:18420"/>
    </ligand>
</feature>
<dbReference type="OrthoDB" id="4191603at2"/>
<dbReference type="AlphaFoldDB" id="D3PAL0"/>
<feature type="binding site" evidence="2">
    <location>
        <position position="178"/>
    </location>
    <ligand>
        <name>substrate</name>
    </ligand>
</feature>
<keyword evidence="2" id="KW-0479">Metal-binding</keyword>
<reference evidence="3 4" key="1">
    <citation type="journal article" date="2010" name="DNA Res.">
        <title>Bacterial lifestyle in a deep-sea hydrothermal vent chimney revealed by the genome sequence of the thermophilic bacterium Deferribacter desulfuricans SSM1.</title>
        <authorList>
            <person name="Takaki Y."/>
            <person name="Shimamura S."/>
            <person name="Nakagawa S."/>
            <person name="Fukuhara Y."/>
            <person name="Horikawa H."/>
            <person name="Ankai A."/>
            <person name="Harada T."/>
            <person name="Hosoyama A."/>
            <person name="Oguchi A."/>
            <person name="Fukui S."/>
            <person name="Fujita N."/>
            <person name="Takami H."/>
            <person name="Takai K."/>
        </authorList>
    </citation>
    <scope>NUCLEOTIDE SEQUENCE [LARGE SCALE GENOMIC DNA]</scope>
    <source>
        <strain evidence="4">DSM 14783 / JCM 11476 / NBRC 101012 / SSM1</strain>
    </source>
</reference>
<dbReference type="SUPFAM" id="SSF64005">
    <property type="entry name" value="Undecaprenyl diphosphate synthase"/>
    <property type="match status" value="1"/>
</dbReference>
<organism evidence="3 4">
    <name type="scientific">Deferribacter desulfuricans (strain DSM 14783 / JCM 11476 / NBRC 101012 / SSM1)</name>
    <dbReference type="NCBI Taxonomy" id="639282"/>
    <lineage>
        <taxon>Bacteria</taxon>
        <taxon>Pseudomonadati</taxon>
        <taxon>Deferribacterota</taxon>
        <taxon>Deferribacteres</taxon>
        <taxon>Deferribacterales</taxon>
        <taxon>Deferribacteraceae</taxon>
        <taxon>Deferribacter</taxon>
    </lineage>
</organism>
<dbReference type="HOGENOM" id="CLU_038505_1_1_0"/>
<dbReference type="eggNOG" id="COG0020">
    <property type="taxonomic scope" value="Bacteria"/>
</dbReference>
<keyword evidence="4" id="KW-1185">Reference proteome</keyword>
<name>D3PAL0_DEFDS</name>
<comment type="similarity">
    <text evidence="2">Belongs to the UPP synthase family.</text>
</comment>
<keyword evidence="2" id="KW-0460">Magnesium</keyword>
<dbReference type="HAMAP" id="MF_01139">
    <property type="entry name" value="ISPT"/>
    <property type="match status" value="1"/>
</dbReference>
<dbReference type="GO" id="GO:0045547">
    <property type="term" value="F:ditrans,polycis-polyprenyl diphosphate synthase [(2E,6E)-farnesyl diphosphate specific] activity"/>
    <property type="evidence" value="ECO:0007669"/>
    <property type="project" value="TreeGrafter"/>
</dbReference>
<dbReference type="EC" id="2.5.1.-" evidence="2"/>
<evidence type="ECO:0000256" key="1">
    <source>
        <dbReference type="ARBA" id="ARBA00022679"/>
    </source>
</evidence>
<dbReference type="EMBL" id="AP011529">
    <property type="protein sequence ID" value="BAI79633.1"/>
    <property type="molecule type" value="Genomic_DNA"/>
</dbReference>
<feature type="binding site" evidence="2">
    <location>
        <begin position="16"/>
        <end position="19"/>
    </location>
    <ligand>
        <name>substrate</name>
    </ligand>
</feature>
<sequence length="239" mass="27767">MTNDKNPLHVAIIMDGNGRWAKQRNLPRIFGHRAGMESVNKIVSYASKLGIKYLSLFAFSTENWLRPKDEVNGLMEILNEFIDKKFNEIIDKNIKLVVSGRLEQIPEEPRSKLEKLIDASSNNSGMVLNLALNYGGRSEIVDAVNKILKSGLKEIKEEEDFKDFLYNPEIPDVDLLIRTSGEMRISNFMLWRLAYAELYFTEVLWPDFDEKEFDKALDNYKSRVRRFGMTDEQIMRGEF</sequence>
<evidence type="ECO:0000313" key="3">
    <source>
        <dbReference type="EMBL" id="BAI79633.1"/>
    </source>
</evidence>
<feature type="binding site" evidence="2">
    <location>
        <begin position="60"/>
        <end position="62"/>
    </location>
    <ligand>
        <name>substrate</name>
    </ligand>
</feature>
<feature type="binding site" evidence="2">
    <location>
        <position position="197"/>
    </location>
    <ligand>
        <name>Mg(2+)</name>
        <dbReference type="ChEBI" id="CHEBI:18420"/>
    </ligand>
</feature>
<dbReference type="InterPro" id="IPR036424">
    <property type="entry name" value="UPP_synth-like_sf"/>
</dbReference>
<dbReference type="STRING" id="639282.DEFDS_0121"/>
<protein>
    <recommendedName>
        <fullName evidence="2">Isoprenyl transferase</fullName>
        <ecNumber evidence="2">2.5.1.-</ecNumber>
    </recommendedName>
</protein>